<reference evidence="14 15" key="1">
    <citation type="submission" date="2019-03" db="EMBL/GenBank/DDBJ databases">
        <title>Genome Sequencing and Assembly of Various Microbes Isolated from Alder Root Nodule.</title>
        <authorList>
            <person name="Swanson E."/>
            <person name="Sevigny J.L."/>
            <person name="Pesce C."/>
            <person name="Davis I."/>
            <person name="Kleiner V."/>
            <person name="Tisa L."/>
        </authorList>
    </citation>
    <scope>NUCLEOTIDE SEQUENCE [LARGE SCALE GENOMIC DNA]</scope>
    <source>
        <strain evidence="14 15">4R-31</strain>
    </source>
</reference>
<protein>
    <recommendedName>
        <fullName evidence="10">L-threonylcarbamoyladenylate synthase</fullName>
        <ecNumber evidence="3">2.7.7.87</ecNumber>
    </recommendedName>
    <alternativeName>
        <fullName evidence="10">L-threonylcarbamoyladenylate synthase</fullName>
    </alternativeName>
</protein>
<keyword evidence="4" id="KW-0963">Cytoplasm</keyword>
<dbReference type="GO" id="GO:0005524">
    <property type="term" value="F:ATP binding"/>
    <property type="evidence" value="ECO:0007669"/>
    <property type="project" value="UniProtKB-KW"/>
</dbReference>
<evidence type="ECO:0000256" key="5">
    <source>
        <dbReference type="ARBA" id="ARBA00022679"/>
    </source>
</evidence>
<keyword evidence="15" id="KW-1185">Reference proteome</keyword>
<evidence type="ECO:0000256" key="10">
    <source>
        <dbReference type="ARBA" id="ARBA00029774"/>
    </source>
</evidence>
<dbReference type="PROSITE" id="PS51163">
    <property type="entry name" value="YRDC"/>
    <property type="match status" value="1"/>
</dbReference>
<evidence type="ECO:0000313" key="14">
    <source>
        <dbReference type="EMBL" id="TFI03284.1"/>
    </source>
</evidence>
<keyword evidence="6" id="KW-0819">tRNA processing</keyword>
<comment type="catalytic activity">
    <reaction evidence="11">
        <text>L-threonine + hydrogencarbonate + ATP = L-threonylcarbamoyladenylate + diphosphate + H2O</text>
        <dbReference type="Rhea" id="RHEA:36407"/>
        <dbReference type="ChEBI" id="CHEBI:15377"/>
        <dbReference type="ChEBI" id="CHEBI:17544"/>
        <dbReference type="ChEBI" id="CHEBI:30616"/>
        <dbReference type="ChEBI" id="CHEBI:33019"/>
        <dbReference type="ChEBI" id="CHEBI:57926"/>
        <dbReference type="ChEBI" id="CHEBI:73682"/>
        <dbReference type="EC" id="2.7.7.87"/>
    </reaction>
</comment>
<gene>
    <name evidence="14" type="ORF">E4P33_01890</name>
</gene>
<dbReference type="PANTHER" id="PTHR17490">
    <property type="entry name" value="SUA5"/>
    <property type="match status" value="1"/>
</dbReference>
<dbReference type="Pfam" id="PF01300">
    <property type="entry name" value="Sua5_yciO_yrdC"/>
    <property type="match status" value="1"/>
</dbReference>
<evidence type="ECO:0000256" key="8">
    <source>
        <dbReference type="ARBA" id="ARBA00022741"/>
    </source>
</evidence>
<dbReference type="RefSeq" id="WP_135009937.1">
    <property type="nucleotide sequence ID" value="NZ_CP157319.1"/>
</dbReference>
<evidence type="ECO:0000256" key="6">
    <source>
        <dbReference type="ARBA" id="ARBA00022694"/>
    </source>
</evidence>
<evidence type="ECO:0000256" key="1">
    <source>
        <dbReference type="ARBA" id="ARBA00004496"/>
    </source>
</evidence>
<keyword evidence="5" id="KW-0808">Transferase</keyword>
<evidence type="ECO:0000256" key="7">
    <source>
        <dbReference type="ARBA" id="ARBA00022695"/>
    </source>
</evidence>
<dbReference type="AlphaFoldDB" id="A0AAX2SDA4"/>
<organism evidence="14 15">
    <name type="scientific">Kocuria rhizophila</name>
    <dbReference type="NCBI Taxonomy" id="72000"/>
    <lineage>
        <taxon>Bacteria</taxon>
        <taxon>Bacillati</taxon>
        <taxon>Actinomycetota</taxon>
        <taxon>Actinomycetes</taxon>
        <taxon>Micrococcales</taxon>
        <taxon>Micrococcaceae</taxon>
        <taxon>Kocuria</taxon>
    </lineage>
</organism>
<keyword evidence="8" id="KW-0547">Nucleotide-binding</keyword>
<proteinExistence type="inferred from homology"/>
<sequence>MSEILPCGTEEERETAVARAAEVVADGECVVLPTDTVYGIGCDAFSAPGVQGLLGAKGRTREMPPPVLIARPEVMEALADQVSEDARALAEAFWPGALTLVCWAQPSLGWDLGETHGTVALRVPDDAAARAVLERVGPMAVSSANRTGMPAARTAQAAQDMLQDRVPLYLDDGPRPVEEPAEDARDTASTIVDCTGETPVVLRHGAIPLQRLREVVPAVHGGGLDDAAAQATSQRPSASAGDGRAHEDGATGGAGTAAAASSARDCEERAKQNGVEPTGAVAAGLAGSAVRTGRPAPVNGDAEEGDETSDEELITAMVWDGPSQDARPVDQVRDRNHRHEPRWGGTSALSTADAERLVADGTQDPQA</sequence>
<dbReference type="PANTHER" id="PTHR17490:SF16">
    <property type="entry name" value="THREONYLCARBAMOYL-AMP SYNTHASE"/>
    <property type="match status" value="1"/>
</dbReference>
<dbReference type="GO" id="GO:0006450">
    <property type="term" value="P:regulation of translational fidelity"/>
    <property type="evidence" value="ECO:0007669"/>
    <property type="project" value="TreeGrafter"/>
</dbReference>
<keyword evidence="7" id="KW-0548">Nucleotidyltransferase</keyword>
<comment type="caution">
    <text evidence="14">The sequence shown here is derived from an EMBL/GenBank/DDBJ whole genome shotgun (WGS) entry which is preliminary data.</text>
</comment>
<feature type="compositionally biased region" description="Low complexity" evidence="12">
    <location>
        <begin position="279"/>
        <end position="290"/>
    </location>
</feature>
<comment type="subcellular location">
    <subcellularLocation>
        <location evidence="1">Cytoplasm</location>
    </subcellularLocation>
</comment>
<dbReference type="GO" id="GO:0008033">
    <property type="term" value="P:tRNA processing"/>
    <property type="evidence" value="ECO:0007669"/>
    <property type="project" value="UniProtKB-KW"/>
</dbReference>
<dbReference type="GO" id="GO:0061710">
    <property type="term" value="F:L-threonylcarbamoyladenylate synthase"/>
    <property type="evidence" value="ECO:0007669"/>
    <property type="project" value="UniProtKB-EC"/>
</dbReference>
<comment type="similarity">
    <text evidence="2">Belongs to the SUA5 family.</text>
</comment>
<evidence type="ECO:0000256" key="3">
    <source>
        <dbReference type="ARBA" id="ARBA00012584"/>
    </source>
</evidence>
<dbReference type="GO" id="GO:0005737">
    <property type="term" value="C:cytoplasm"/>
    <property type="evidence" value="ECO:0007669"/>
    <property type="project" value="UniProtKB-SubCell"/>
</dbReference>
<dbReference type="GO" id="GO:0003725">
    <property type="term" value="F:double-stranded RNA binding"/>
    <property type="evidence" value="ECO:0007669"/>
    <property type="project" value="InterPro"/>
</dbReference>
<dbReference type="InterPro" id="IPR050156">
    <property type="entry name" value="TC-AMP_synthase_SUA5"/>
</dbReference>
<dbReference type="EMBL" id="SPNK01000001">
    <property type="protein sequence ID" value="TFI03284.1"/>
    <property type="molecule type" value="Genomic_DNA"/>
</dbReference>
<evidence type="ECO:0000313" key="15">
    <source>
        <dbReference type="Proteomes" id="UP000298017"/>
    </source>
</evidence>
<dbReference type="GO" id="GO:0000049">
    <property type="term" value="F:tRNA binding"/>
    <property type="evidence" value="ECO:0007669"/>
    <property type="project" value="TreeGrafter"/>
</dbReference>
<feature type="domain" description="YrdC-like" evidence="13">
    <location>
        <begin position="14"/>
        <end position="207"/>
    </location>
</feature>
<evidence type="ECO:0000256" key="9">
    <source>
        <dbReference type="ARBA" id="ARBA00022840"/>
    </source>
</evidence>
<feature type="region of interest" description="Disordered" evidence="12">
    <location>
        <begin position="227"/>
        <end position="367"/>
    </location>
</feature>
<evidence type="ECO:0000256" key="4">
    <source>
        <dbReference type="ARBA" id="ARBA00022490"/>
    </source>
</evidence>
<evidence type="ECO:0000256" key="2">
    <source>
        <dbReference type="ARBA" id="ARBA00007663"/>
    </source>
</evidence>
<evidence type="ECO:0000259" key="13">
    <source>
        <dbReference type="PROSITE" id="PS51163"/>
    </source>
</evidence>
<dbReference type="Gene3D" id="3.90.870.10">
    <property type="entry name" value="DHBP synthase"/>
    <property type="match status" value="1"/>
</dbReference>
<dbReference type="InterPro" id="IPR006070">
    <property type="entry name" value="Sua5-like_dom"/>
</dbReference>
<feature type="compositionally biased region" description="Acidic residues" evidence="12">
    <location>
        <begin position="301"/>
        <end position="313"/>
    </location>
</feature>
<dbReference type="Proteomes" id="UP000298017">
    <property type="component" value="Unassembled WGS sequence"/>
</dbReference>
<evidence type="ECO:0000256" key="12">
    <source>
        <dbReference type="SAM" id="MobiDB-lite"/>
    </source>
</evidence>
<keyword evidence="9" id="KW-0067">ATP-binding</keyword>
<name>A0AAX2SDA4_KOCRH</name>
<dbReference type="SUPFAM" id="SSF55821">
    <property type="entry name" value="YrdC/RibB"/>
    <property type="match status" value="1"/>
</dbReference>
<evidence type="ECO:0000256" key="11">
    <source>
        <dbReference type="ARBA" id="ARBA00048366"/>
    </source>
</evidence>
<dbReference type="EC" id="2.7.7.87" evidence="3"/>
<accession>A0AAX2SDA4</accession>
<dbReference type="NCBIfam" id="TIGR00057">
    <property type="entry name" value="L-threonylcarbamoyladenylate synthase"/>
    <property type="match status" value="1"/>
</dbReference>
<dbReference type="InterPro" id="IPR017945">
    <property type="entry name" value="DHBP_synth_RibB-like_a/b_dom"/>
</dbReference>